<evidence type="ECO:0000313" key="1">
    <source>
        <dbReference type="EMBL" id="AJP73002.1"/>
    </source>
</evidence>
<evidence type="ECO:0000313" key="2">
    <source>
        <dbReference type="Proteomes" id="UP000032300"/>
    </source>
</evidence>
<dbReference type="AlphaFoldDB" id="A0A7U4LFY7"/>
<keyword evidence="2" id="KW-1185">Reference proteome</keyword>
<reference evidence="1 2" key="2">
    <citation type="submission" date="2015-02" db="EMBL/GenBank/DDBJ databases">
        <title>The complete genome of Sphingomonas hengshuiensis sp. WHSC-8 isolated from soil of Hengshui Lake.</title>
        <authorList>
            <person name="Wei S."/>
            <person name="Guo J."/>
            <person name="Su C."/>
            <person name="Wu R."/>
            <person name="Zhang Z."/>
            <person name="Liang K."/>
            <person name="Li H."/>
            <person name="Wang T."/>
            <person name="Liu H."/>
            <person name="Zhang C."/>
            <person name="Li Z."/>
            <person name="Wang Q."/>
            <person name="Meng J."/>
        </authorList>
    </citation>
    <scope>NUCLEOTIDE SEQUENCE [LARGE SCALE GENOMIC DNA]</scope>
    <source>
        <strain evidence="1 2">WHSC-8</strain>
    </source>
</reference>
<dbReference type="EMBL" id="CP010836">
    <property type="protein sequence ID" value="AJP73002.1"/>
    <property type="molecule type" value="Genomic_DNA"/>
</dbReference>
<dbReference type="KEGG" id="sphi:TS85_16180"/>
<organism evidence="1 2">
    <name type="scientific">Sphingomonas hengshuiensis</name>
    <dbReference type="NCBI Taxonomy" id="1609977"/>
    <lineage>
        <taxon>Bacteria</taxon>
        <taxon>Pseudomonadati</taxon>
        <taxon>Pseudomonadota</taxon>
        <taxon>Alphaproteobacteria</taxon>
        <taxon>Sphingomonadales</taxon>
        <taxon>Sphingomonadaceae</taxon>
        <taxon>Sphingomonas</taxon>
    </lineage>
</organism>
<gene>
    <name evidence="1" type="ORF">TS85_16180</name>
</gene>
<protein>
    <submittedName>
        <fullName evidence="1">Uncharacterized protein</fullName>
    </submittedName>
</protein>
<dbReference type="RefSeq" id="WP_044333649.1">
    <property type="nucleotide sequence ID" value="NZ_CP010836.1"/>
</dbReference>
<accession>A0A7U4LFY7</accession>
<sequence>MESDERYYRRRFAEELAAAKRSVTPAGAERRILLARSFAQRLGIPESSAFGAAAPARSWILELE</sequence>
<proteinExistence type="predicted"/>
<reference evidence="1 2" key="1">
    <citation type="journal article" date="2015" name="Int. J. Syst. Evol. Microbiol.">
        <title>Sphingomonas hengshuiensis sp. nov., isolated from lake wetland.</title>
        <authorList>
            <person name="Wei S."/>
            <person name="Wang T."/>
            <person name="Liu H."/>
            <person name="Zhang C."/>
            <person name="Guo J."/>
            <person name="Wang Q."/>
            <person name="Liang K."/>
            <person name="Zhang Z."/>
        </authorList>
    </citation>
    <scope>NUCLEOTIDE SEQUENCE [LARGE SCALE GENOMIC DNA]</scope>
    <source>
        <strain evidence="1 2">WHSC-8</strain>
    </source>
</reference>
<name>A0A7U4LFY7_9SPHN</name>
<dbReference type="Proteomes" id="UP000032300">
    <property type="component" value="Chromosome"/>
</dbReference>